<sequence>MTYGTETWSLTMGLIRRLRFSQRAMERAMLGEMRDQIRNEEIRRRTTVTDIAQRVAKLGEPMDVGVLRCWNGDPAPLHLQKATQCPLTKGVGVKPHVPSISPSDRNTTMLFSGKYKHGLSTSPDELCNKKTTTTQSD</sequence>
<dbReference type="Proteomes" id="UP000838756">
    <property type="component" value="Unassembled WGS sequence"/>
</dbReference>
<dbReference type="AlphaFoldDB" id="A0A8S4QFA3"/>
<gene>
    <name evidence="1" type="primary">jg472</name>
    <name evidence="1" type="ORF">PAEG_LOCUS1205</name>
</gene>
<accession>A0A8S4QFA3</accession>
<keyword evidence="2" id="KW-1185">Reference proteome</keyword>
<comment type="caution">
    <text evidence="1">The sequence shown here is derived from an EMBL/GenBank/DDBJ whole genome shotgun (WGS) entry which is preliminary data.</text>
</comment>
<reference evidence="1" key="1">
    <citation type="submission" date="2022-03" db="EMBL/GenBank/DDBJ databases">
        <authorList>
            <person name="Lindestad O."/>
        </authorList>
    </citation>
    <scope>NUCLEOTIDE SEQUENCE</scope>
</reference>
<dbReference type="EMBL" id="CAKXAJ010004127">
    <property type="protein sequence ID" value="CAH2208644.1"/>
    <property type="molecule type" value="Genomic_DNA"/>
</dbReference>
<name>A0A8S4QFA3_9NEOP</name>
<evidence type="ECO:0000313" key="1">
    <source>
        <dbReference type="EMBL" id="CAH2208644.1"/>
    </source>
</evidence>
<proteinExistence type="predicted"/>
<protein>
    <submittedName>
        <fullName evidence="1">Jg472 protein</fullName>
    </submittedName>
</protein>
<dbReference type="OrthoDB" id="407509at2759"/>
<organism evidence="1 2">
    <name type="scientific">Pararge aegeria aegeria</name>
    <dbReference type="NCBI Taxonomy" id="348720"/>
    <lineage>
        <taxon>Eukaryota</taxon>
        <taxon>Metazoa</taxon>
        <taxon>Ecdysozoa</taxon>
        <taxon>Arthropoda</taxon>
        <taxon>Hexapoda</taxon>
        <taxon>Insecta</taxon>
        <taxon>Pterygota</taxon>
        <taxon>Neoptera</taxon>
        <taxon>Endopterygota</taxon>
        <taxon>Lepidoptera</taxon>
        <taxon>Glossata</taxon>
        <taxon>Ditrysia</taxon>
        <taxon>Papilionoidea</taxon>
        <taxon>Nymphalidae</taxon>
        <taxon>Satyrinae</taxon>
        <taxon>Satyrini</taxon>
        <taxon>Parargina</taxon>
        <taxon>Pararge</taxon>
    </lineage>
</organism>
<evidence type="ECO:0000313" key="2">
    <source>
        <dbReference type="Proteomes" id="UP000838756"/>
    </source>
</evidence>